<dbReference type="EMBL" id="JAGSPB010000001">
    <property type="protein sequence ID" value="MBV7265220.1"/>
    <property type="molecule type" value="Genomic_DNA"/>
</dbReference>
<feature type="domain" description="TonB-dependent receptor plug" evidence="7">
    <location>
        <begin position="58"/>
        <end position="167"/>
    </location>
</feature>
<dbReference type="InterPro" id="IPR000531">
    <property type="entry name" value="Beta-barrel_TonB"/>
</dbReference>
<keyword evidence="2 4" id="KW-0798">TonB box</keyword>
<feature type="domain" description="TonB-dependent receptor-like beta-barrel" evidence="6">
    <location>
        <begin position="314"/>
        <end position="760"/>
    </location>
</feature>
<evidence type="ECO:0000313" key="9">
    <source>
        <dbReference type="Proteomes" id="UP000699975"/>
    </source>
</evidence>
<keyword evidence="1" id="KW-0406">Ion transport</keyword>
<proteinExistence type="inferred from homology"/>
<keyword evidence="3" id="KW-0813">Transport</keyword>
<keyword evidence="3" id="KW-0812">Transmembrane</keyword>
<evidence type="ECO:0000313" key="8">
    <source>
        <dbReference type="EMBL" id="MBV7265220.1"/>
    </source>
</evidence>
<dbReference type="PANTHER" id="PTHR32552:SF81">
    <property type="entry name" value="TONB-DEPENDENT OUTER MEMBRANE RECEPTOR"/>
    <property type="match status" value="1"/>
</dbReference>
<keyword evidence="3" id="KW-0998">Cell outer membrane</keyword>
<gene>
    <name evidence="8" type="ORF">KCG45_03450</name>
</gene>
<dbReference type="PROSITE" id="PS52016">
    <property type="entry name" value="TONB_DEPENDENT_REC_3"/>
    <property type="match status" value="1"/>
</dbReference>
<reference evidence="8 9" key="1">
    <citation type="submission" date="2021-04" db="EMBL/GenBank/DDBJ databases">
        <authorList>
            <person name="Pira H."/>
            <person name="Risdian C."/>
            <person name="Wink J."/>
        </authorList>
    </citation>
    <scope>NUCLEOTIDE SEQUENCE [LARGE SCALE GENOMIC DNA]</scope>
    <source>
        <strain evidence="8 9">WH131</strain>
    </source>
</reference>
<dbReference type="InterPro" id="IPR039426">
    <property type="entry name" value="TonB-dep_rcpt-like"/>
</dbReference>
<protein>
    <submittedName>
        <fullName evidence="8">TonB-dependent receptor</fullName>
    </submittedName>
</protein>
<keyword evidence="3" id="KW-1134">Transmembrane beta strand</keyword>
<comment type="subcellular location">
    <subcellularLocation>
        <location evidence="3">Cell outer membrane</location>
        <topology evidence="3">Multi-pass membrane protein</topology>
    </subcellularLocation>
</comment>
<dbReference type="Pfam" id="PF00593">
    <property type="entry name" value="TonB_dep_Rec_b-barrel"/>
    <property type="match status" value="1"/>
</dbReference>
<dbReference type="PANTHER" id="PTHR32552">
    <property type="entry name" value="FERRICHROME IRON RECEPTOR-RELATED"/>
    <property type="match status" value="1"/>
</dbReference>
<keyword evidence="9" id="KW-1185">Reference proteome</keyword>
<evidence type="ECO:0000256" key="1">
    <source>
        <dbReference type="ARBA" id="ARBA00023065"/>
    </source>
</evidence>
<evidence type="ECO:0000256" key="4">
    <source>
        <dbReference type="RuleBase" id="RU003357"/>
    </source>
</evidence>
<keyword evidence="3 4" id="KW-0472">Membrane</keyword>
<name>A0ABS6SJM7_9SPHN</name>
<sequence length="854" mass="91280">MKLQIPTKLALAGMTSAFALAAMPGTAFAQDADTDDSADEQSGVSTIIVTAQRREESVQDVPIAITAFGQEELERRGIANALEVAQFVPNLVGLNNTGLGTANSYFLRGIGNTESIATFDPPIGTYVDDIYLARQNANNLSLFDVNRVEVLRGPQGTLFGRNTTGGAISVVMNEPGDEFGGYAEIGYGSFDNKLARASLDLPLADSLAIKVSGYWHDDDGYAINNLTGERTNENDGWGVRLGIRGELSDSARWTGSYIHTFADAGNILNFDCDPTNPANCDGRFVSTGLTEDSTFNSPVFGPLLAGAKNEFGLGNETTMDFVSSNFEFELSPDWSVNIITGLVDVNQQFAIDFADGRGLPSIGNPVPPVTGFTFGGFTIANDGDHTQFTQEIKFNGSIADGLINLVGGVYYFFEDNRTDFGDIFSLNLGPGPFAPPDGFPLVLADRILDNTTEAWAAYLQGDLNITDRLTLTAGIRFTDEEKSFDIRDNRPRLGGGLCQAAAQFGPSTCIDTANLVATNGVAIPTEQSVDIFTPRFAINYDLTDDILLFASATRGFKSGGWNARGTSPSELLPFGPEIAWSYEAGFKSELFNNAVRLNVTAFLLDVDGLQTPSAFIRDDGSLAFLTRNFADYRNRGIEVELTTVPIDGLNLFASLGYQDDNYRIDQNAPALDEFGVQSVAAQQAACLAQLAGGLIPNATGADNAAACGVGIVAPDGSIAEPVRTPDLTIAVGGSYDIEFGDLTLTPSANANWRNDSEVGTSELTLFDQPITGPSGTVFPTNTLGLGDPIDPASGSFSPSRFIFNAGLTLSHMGGWSLIAECRNCFDEEAVESALANFSYLNPPRTWIVRAKYDF</sequence>
<evidence type="ECO:0000256" key="3">
    <source>
        <dbReference type="PROSITE-ProRule" id="PRU01360"/>
    </source>
</evidence>
<comment type="caution">
    <text evidence="8">The sequence shown here is derived from an EMBL/GenBank/DDBJ whole genome shotgun (WGS) entry which is preliminary data.</text>
</comment>
<keyword evidence="5" id="KW-0732">Signal</keyword>
<feature type="signal peptide" evidence="5">
    <location>
        <begin position="1"/>
        <end position="29"/>
    </location>
</feature>
<dbReference type="InterPro" id="IPR012910">
    <property type="entry name" value="Plug_dom"/>
</dbReference>
<dbReference type="Proteomes" id="UP000699975">
    <property type="component" value="Unassembled WGS sequence"/>
</dbReference>
<accession>A0ABS6SJM7</accession>
<organism evidence="8 9">
    <name type="scientific">Erythrobacter ani</name>
    <dbReference type="NCBI Taxonomy" id="2827235"/>
    <lineage>
        <taxon>Bacteria</taxon>
        <taxon>Pseudomonadati</taxon>
        <taxon>Pseudomonadota</taxon>
        <taxon>Alphaproteobacteria</taxon>
        <taxon>Sphingomonadales</taxon>
        <taxon>Erythrobacteraceae</taxon>
        <taxon>Erythrobacter/Porphyrobacter group</taxon>
        <taxon>Erythrobacter</taxon>
    </lineage>
</organism>
<evidence type="ECO:0000259" key="7">
    <source>
        <dbReference type="Pfam" id="PF07715"/>
    </source>
</evidence>
<keyword evidence="8" id="KW-0675">Receptor</keyword>
<dbReference type="RefSeq" id="WP_218315708.1">
    <property type="nucleotide sequence ID" value="NZ_JAGSPB010000001.1"/>
</dbReference>
<feature type="chain" id="PRO_5045836671" evidence="5">
    <location>
        <begin position="30"/>
        <end position="854"/>
    </location>
</feature>
<evidence type="ECO:0000259" key="6">
    <source>
        <dbReference type="Pfam" id="PF00593"/>
    </source>
</evidence>
<comment type="similarity">
    <text evidence="3 4">Belongs to the TonB-dependent receptor family.</text>
</comment>
<evidence type="ECO:0000256" key="2">
    <source>
        <dbReference type="ARBA" id="ARBA00023077"/>
    </source>
</evidence>
<evidence type="ECO:0000256" key="5">
    <source>
        <dbReference type="SAM" id="SignalP"/>
    </source>
</evidence>
<dbReference type="Pfam" id="PF07715">
    <property type="entry name" value="Plug"/>
    <property type="match status" value="1"/>
</dbReference>